<dbReference type="Gene3D" id="3.80.10.10">
    <property type="entry name" value="Ribonuclease Inhibitor"/>
    <property type="match status" value="1"/>
</dbReference>
<evidence type="ECO:0000313" key="1">
    <source>
        <dbReference type="EMBL" id="TDL17481.1"/>
    </source>
</evidence>
<dbReference type="InterPro" id="IPR032675">
    <property type="entry name" value="LRR_dom_sf"/>
</dbReference>
<dbReference type="Proteomes" id="UP000294933">
    <property type="component" value="Unassembled WGS sequence"/>
</dbReference>
<proteinExistence type="predicted"/>
<accession>A0A4Y7PR48</accession>
<evidence type="ECO:0000313" key="2">
    <source>
        <dbReference type="Proteomes" id="UP000294933"/>
    </source>
</evidence>
<reference evidence="1 2" key="1">
    <citation type="submission" date="2018-06" db="EMBL/GenBank/DDBJ databases">
        <title>A transcriptomic atlas of mushroom development highlights an independent origin of complex multicellularity.</title>
        <authorList>
            <consortium name="DOE Joint Genome Institute"/>
            <person name="Krizsan K."/>
            <person name="Almasi E."/>
            <person name="Merenyi Z."/>
            <person name="Sahu N."/>
            <person name="Viragh M."/>
            <person name="Koszo T."/>
            <person name="Mondo S."/>
            <person name="Kiss B."/>
            <person name="Balint B."/>
            <person name="Kues U."/>
            <person name="Barry K."/>
            <person name="Hegedus J.C."/>
            <person name="Henrissat B."/>
            <person name="Johnson J."/>
            <person name="Lipzen A."/>
            <person name="Ohm R."/>
            <person name="Nagy I."/>
            <person name="Pangilinan J."/>
            <person name="Yan J."/>
            <person name="Xiong Y."/>
            <person name="Grigoriev I.V."/>
            <person name="Hibbett D.S."/>
            <person name="Nagy L.G."/>
        </authorList>
    </citation>
    <scope>NUCLEOTIDE SEQUENCE [LARGE SCALE GENOMIC DNA]</scope>
    <source>
        <strain evidence="1 2">SZMC22713</strain>
    </source>
</reference>
<keyword evidence="2" id="KW-1185">Reference proteome</keyword>
<dbReference type="AlphaFoldDB" id="A0A4Y7PR48"/>
<gene>
    <name evidence="1" type="ORF">BD410DRAFT_794312</name>
</gene>
<organism evidence="1 2">
    <name type="scientific">Rickenella mellea</name>
    <dbReference type="NCBI Taxonomy" id="50990"/>
    <lineage>
        <taxon>Eukaryota</taxon>
        <taxon>Fungi</taxon>
        <taxon>Dikarya</taxon>
        <taxon>Basidiomycota</taxon>
        <taxon>Agaricomycotina</taxon>
        <taxon>Agaricomycetes</taxon>
        <taxon>Hymenochaetales</taxon>
        <taxon>Rickenellaceae</taxon>
        <taxon>Rickenella</taxon>
    </lineage>
</organism>
<dbReference type="VEuPathDB" id="FungiDB:BD410DRAFT_794312"/>
<name>A0A4Y7PR48_9AGAM</name>
<protein>
    <submittedName>
        <fullName evidence="1">Uncharacterized protein</fullName>
    </submittedName>
</protein>
<dbReference type="Gene3D" id="1.20.1280.50">
    <property type="match status" value="1"/>
</dbReference>
<sequence length="502" mass="57271">MDDLDHLLQLLRNVSERGGWCENPIGEIFRGWSNSSPNHNPHALSEPLLSMRQLLEDSKLCMKALNMVRQNLGRNIRALQKRCVPLTLEHGISRLPDELLTRIFEIGHESTTEFHFALHVSHLSHRFRQIALAIPLLWTRLSAEYGDEQTRIFISRTGSHVLDIETTPCGRNRRYHQAVPFAKVNSFLQMVAPLSSRWSHLTLFDKKAEEIIRDIGLDDFPSLRYLGHYYEISLASWKMPLLSDVCGYRSTIIPGVTYLSQITHMDLTFDIWEIFDVSSLAPVLHGMPKLSHLSLELEDCRESGIISNLDTKKAPIRHSVSLQTLKITVKGFTKSATVQALYDILAPFTPSTLDITILTDYSRNHFAEGLVLSGSDRTFFPYASTIRLCTHQPCDVIQTLSDLVTNCDILTSVQIEIPNAYIDDKDPFYFWEWPENAPLRHLEFRNCDTLAEEHVETLAGKLMLPGVADSLESLEFTSCKKLSEDFFIDLQVEFGDSLKWIL</sequence>
<dbReference type="EMBL" id="ML170221">
    <property type="protein sequence ID" value="TDL17481.1"/>
    <property type="molecule type" value="Genomic_DNA"/>
</dbReference>
<dbReference type="OrthoDB" id="3229088at2759"/>
<dbReference type="SUPFAM" id="SSF52047">
    <property type="entry name" value="RNI-like"/>
    <property type="match status" value="1"/>
</dbReference>
<dbReference type="STRING" id="50990.A0A4Y7PR48"/>